<feature type="region of interest" description="Disordered" evidence="1">
    <location>
        <begin position="1"/>
        <end position="20"/>
    </location>
</feature>
<feature type="transmembrane region" description="Helical" evidence="2">
    <location>
        <begin position="47"/>
        <end position="65"/>
    </location>
</feature>
<dbReference type="AlphaFoldDB" id="A0AAD6VQG3"/>
<comment type="caution">
    <text evidence="3">The sequence shown here is derived from an EMBL/GenBank/DDBJ whole genome shotgun (WGS) entry which is preliminary data.</text>
</comment>
<evidence type="ECO:0000313" key="3">
    <source>
        <dbReference type="EMBL" id="KAJ7217201.1"/>
    </source>
</evidence>
<sequence length="198" mass="20914">MASRLSRQAFSTTARVGRSVRSNVHPPRRLMSADAAGHHEFKPTSDMPWVIGAVIVSGPLLAYLLRDTVAIKKRIAAGDHGHGHGHDAHGNGAHTAGETHEEHATPAVMKDDEGTPADVTSSIENAEASDVPKAAGATTSDKPSADDKSSADAVSIVHDFLHLNNPREQAAEPPRDEKEAQGGEKDGAKKESTEDKNT</sequence>
<feature type="compositionally biased region" description="Basic and acidic residues" evidence="1">
    <location>
        <begin position="97"/>
        <end position="113"/>
    </location>
</feature>
<feature type="compositionally biased region" description="Basic and acidic residues" evidence="1">
    <location>
        <begin position="169"/>
        <end position="198"/>
    </location>
</feature>
<protein>
    <submittedName>
        <fullName evidence="3">Uncharacterized protein</fullName>
    </submittedName>
</protein>
<evidence type="ECO:0000313" key="4">
    <source>
        <dbReference type="Proteomes" id="UP001219525"/>
    </source>
</evidence>
<keyword evidence="2" id="KW-0812">Transmembrane</keyword>
<keyword evidence="4" id="KW-1185">Reference proteome</keyword>
<gene>
    <name evidence="3" type="ORF">GGX14DRAFT_602560</name>
</gene>
<dbReference type="Proteomes" id="UP001219525">
    <property type="component" value="Unassembled WGS sequence"/>
</dbReference>
<evidence type="ECO:0000256" key="2">
    <source>
        <dbReference type="SAM" id="Phobius"/>
    </source>
</evidence>
<organism evidence="3 4">
    <name type="scientific">Mycena pura</name>
    <dbReference type="NCBI Taxonomy" id="153505"/>
    <lineage>
        <taxon>Eukaryota</taxon>
        <taxon>Fungi</taxon>
        <taxon>Dikarya</taxon>
        <taxon>Basidiomycota</taxon>
        <taxon>Agaricomycotina</taxon>
        <taxon>Agaricomycetes</taxon>
        <taxon>Agaricomycetidae</taxon>
        <taxon>Agaricales</taxon>
        <taxon>Marasmiineae</taxon>
        <taxon>Mycenaceae</taxon>
        <taxon>Mycena</taxon>
    </lineage>
</organism>
<feature type="compositionally biased region" description="Basic and acidic residues" evidence="1">
    <location>
        <begin position="78"/>
        <end position="89"/>
    </location>
</feature>
<keyword evidence="2" id="KW-1133">Transmembrane helix</keyword>
<evidence type="ECO:0000256" key="1">
    <source>
        <dbReference type="SAM" id="MobiDB-lite"/>
    </source>
</evidence>
<name>A0AAD6VQG3_9AGAR</name>
<accession>A0AAD6VQG3</accession>
<reference evidence="3" key="1">
    <citation type="submission" date="2023-03" db="EMBL/GenBank/DDBJ databases">
        <title>Massive genome expansion in bonnet fungi (Mycena s.s.) driven by repeated elements and novel gene families across ecological guilds.</title>
        <authorList>
            <consortium name="Lawrence Berkeley National Laboratory"/>
            <person name="Harder C.B."/>
            <person name="Miyauchi S."/>
            <person name="Viragh M."/>
            <person name="Kuo A."/>
            <person name="Thoen E."/>
            <person name="Andreopoulos B."/>
            <person name="Lu D."/>
            <person name="Skrede I."/>
            <person name="Drula E."/>
            <person name="Henrissat B."/>
            <person name="Morin E."/>
            <person name="Kohler A."/>
            <person name="Barry K."/>
            <person name="LaButti K."/>
            <person name="Morin E."/>
            <person name="Salamov A."/>
            <person name="Lipzen A."/>
            <person name="Mereny Z."/>
            <person name="Hegedus B."/>
            <person name="Baldrian P."/>
            <person name="Stursova M."/>
            <person name="Weitz H."/>
            <person name="Taylor A."/>
            <person name="Grigoriev I.V."/>
            <person name="Nagy L.G."/>
            <person name="Martin F."/>
            <person name="Kauserud H."/>
        </authorList>
    </citation>
    <scope>NUCLEOTIDE SEQUENCE</scope>
    <source>
        <strain evidence="3">9144</strain>
    </source>
</reference>
<proteinExistence type="predicted"/>
<feature type="compositionally biased region" description="Polar residues" evidence="1">
    <location>
        <begin position="1"/>
        <end position="14"/>
    </location>
</feature>
<keyword evidence="2" id="KW-0472">Membrane</keyword>
<dbReference type="EMBL" id="JARJCW010000014">
    <property type="protein sequence ID" value="KAJ7217201.1"/>
    <property type="molecule type" value="Genomic_DNA"/>
</dbReference>
<feature type="region of interest" description="Disordered" evidence="1">
    <location>
        <begin position="78"/>
        <end position="198"/>
    </location>
</feature>